<dbReference type="Proteomes" id="UP000274756">
    <property type="component" value="Unassembled WGS sequence"/>
</dbReference>
<keyword evidence="4" id="KW-1185">Reference proteome</keyword>
<feature type="domain" description="FERM" evidence="1">
    <location>
        <begin position="53"/>
        <end position="363"/>
    </location>
</feature>
<dbReference type="Gene3D" id="1.20.80.10">
    <property type="match status" value="1"/>
</dbReference>
<dbReference type="PANTHER" id="PTHR13429">
    <property type="entry name" value="FERM DOMAIN (PROTEIN4.1-EZRIN-RADIXIN-MOESIN) FAMILY"/>
    <property type="match status" value="1"/>
</dbReference>
<reference evidence="2 4" key="2">
    <citation type="submission" date="2018-11" db="EMBL/GenBank/DDBJ databases">
        <authorList>
            <consortium name="Pathogen Informatics"/>
        </authorList>
    </citation>
    <scope>NUCLEOTIDE SEQUENCE [LARGE SCALE GENOMIC DNA]</scope>
</reference>
<dbReference type="OrthoDB" id="5957665at2759"/>
<dbReference type="Proteomes" id="UP000038040">
    <property type="component" value="Unplaced"/>
</dbReference>
<dbReference type="InterPro" id="IPR011993">
    <property type="entry name" value="PH-like_dom_sf"/>
</dbReference>
<dbReference type="Pfam" id="PF00373">
    <property type="entry name" value="FERM_M"/>
    <property type="match status" value="1"/>
</dbReference>
<evidence type="ECO:0000313" key="4">
    <source>
        <dbReference type="Proteomes" id="UP000274756"/>
    </source>
</evidence>
<dbReference type="InterPro" id="IPR019749">
    <property type="entry name" value="Band_41_domain"/>
</dbReference>
<proteinExistence type="predicted"/>
<name>A0A0N4UGQ3_DRAME</name>
<dbReference type="PROSITE" id="PS50057">
    <property type="entry name" value="FERM_3"/>
    <property type="match status" value="1"/>
</dbReference>
<dbReference type="CDD" id="cd14473">
    <property type="entry name" value="FERM_B-lobe"/>
    <property type="match status" value="1"/>
</dbReference>
<dbReference type="EMBL" id="UYYG01001189">
    <property type="protein sequence ID" value="VDN59740.1"/>
    <property type="molecule type" value="Genomic_DNA"/>
</dbReference>
<dbReference type="SUPFAM" id="SSF47031">
    <property type="entry name" value="Second domain of FERM"/>
    <property type="match status" value="1"/>
</dbReference>
<evidence type="ECO:0000313" key="5">
    <source>
        <dbReference type="WBParaSite" id="DME_0000668701-mRNA-1"/>
    </source>
</evidence>
<accession>A0A0N4UGQ3</accession>
<dbReference type="SUPFAM" id="SSF50729">
    <property type="entry name" value="PH domain-like"/>
    <property type="match status" value="1"/>
</dbReference>
<dbReference type="WBParaSite" id="DME_0000668701-mRNA-1">
    <property type="protein sequence ID" value="DME_0000668701-mRNA-1"/>
    <property type="gene ID" value="DME_0000668701"/>
</dbReference>
<reference evidence="5" key="1">
    <citation type="submission" date="2017-02" db="UniProtKB">
        <authorList>
            <consortium name="WormBaseParasite"/>
        </authorList>
    </citation>
    <scope>IDENTIFICATION</scope>
</reference>
<dbReference type="GO" id="GO:0035332">
    <property type="term" value="P:positive regulation of hippo signaling"/>
    <property type="evidence" value="ECO:0007669"/>
    <property type="project" value="TreeGrafter"/>
</dbReference>
<dbReference type="Gene3D" id="2.30.29.30">
    <property type="entry name" value="Pleckstrin-homology domain (PH domain)/Phosphotyrosine-binding domain (PTB)"/>
    <property type="match status" value="1"/>
</dbReference>
<dbReference type="Pfam" id="PF09380">
    <property type="entry name" value="FERM_C"/>
    <property type="match status" value="1"/>
</dbReference>
<dbReference type="InterPro" id="IPR019748">
    <property type="entry name" value="FERM_central"/>
</dbReference>
<dbReference type="GO" id="GO:0098592">
    <property type="term" value="C:cytoplasmic side of apical plasma membrane"/>
    <property type="evidence" value="ECO:0007669"/>
    <property type="project" value="TreeGrafter"/>
</dbReference>
<protein>
    <submittedName>
        <fullName evidence="5">FERM domain-containing protein</fullName>
    </submittedName>
</protein>
<sequence>MERINVNERGEESPCCSRSENMEKANSLKFPPFNHSGVYIIPSLSVNLSIGFKYVQVETLSDETLLLAVHEKCKVRDVYLCCCSHLNIKNDQILGLALRNPSEGIGCNHPRYEYFFLEFDQSISKYAPKHSRFSYSRNDLINNRPFLMLYIRVRLFVDMVQLIRCRNTLEQYYLQLRHNLLDQWSASNSVPEERCWEMTALALQVDQNREDIKIEQYFPLWVINIRGFDFIRQNLAKIQKHFKNISKIGSMQEYCQQASRSPFALNCHLYGLRRSKADVVDNAVIGITPKGVDICGVENDGERILLQSLQWRKISKLSFDKRKLSIAGVGNSSSISLYAQSEFKARYILEFCRSFHQATIHSHSQLRLDQCKHMNTFPRKRKLLWMKFRKMRCHKGKLENNYSTLSKKNRKSVFPFLQKTFL</sequence>
<dbReference type="AlphaFoldDB" id="A0A0N4UGQ3"/>
<dbReference type="InterPro" id="IPR018980">
    <property type="entry name" value="FERM_PH-like_C"/>
</dbReference>
<gene>
    <name evidence="2" type="ORF">DME_LOCUS9713</name>
</gene>
<dbReference type="STRING" id="318479.A0A0N4UGQ3"/>
<organism evidence="3 5">
    <name type="scientific">Dracunculus medinensis</name>
    <name type="common">Guinea worm</name>
    <dbReference type="NCBI Taxonomy" id="318479"/>
    <lineage>
        <taxon>Eukaryota</taxon>
        <taxon>Metazoa</taxon>
        <taxon>Ecdysozoa</taxon>
        <taxon>Nematoda</taxon>
        <taxon>Chromadorea</taxon>
        <taxon>Rhabditida</taxon>
        <taxon>Spirurina</taxon>
        <taxon>Dracunculoidea</taxon>
        <taxon>Dracunculidae</taxon>
        <taxon>Dracunculus</taxon>
    </lineage>
</organism>
<dbReference type="PANTHER" id="PTHR13429:SF5">
    <property type="entry name" value="PROTEIN EXPANDED"/>
    <property type="match status" value="1"/>
</dbReference>
<evidence type="ECO:0000313" key="2">
    <source>
        <dbReference type="EMBL" id="VDN59740.1"/>
    </source>
</evidence>
<dbReference type="SMART" id="SM00295">
    <property type="entry name" value="B41"/>
    <property type="match status" value="1"/>
</dbReference>
<evidence type="ECO:0000259" key="1">
    <source>
        <dbReference type="PROSITE" id="PS50057"/>
    </source>
</evidence>
<dbReference type="InterPro" id="IPR014352">
    <property type="entry name" value="FERM/acyl-CoA-bd_prot_sf"/>
</dbReference>
<dbReference type="InterPro" id="IPR035963">
    <property type="entry name" value="FERM_2"/>
</dbReference>
<dbReference type="InterPro" id="IPR047145">
    <property type="entry name" value="FRMD6-like"/>
</dbReference>
<evidence type="ECO:0000313" key="3">
    <source>
        <dbReference type="Proteomes" id="UP000038040"/>
    </source>
</evidence>
<dbReference type="SMART" id="SM01196">
    <property type="entry name" value="FERM_C"/>
    <property type="match status" value="1"/>
</dbReference>
<dbReference type="CDD" id="cd17101">
    <property type="entry name" value="FERM_F1_PTPN13_like"/>
    <property type="match status" value="1"/>
</dbReference>
<dbReference type="InterPro" id="IPR000299">
    <property type="entry name" value="FERM_domain"/>
</dbReference>